<evidence type="ECO:0000313" key="2">
    <source>
        <dbReference type="EMBL" id="CAF4299090.1"/>
    </source>
</evidence>
<protein>
    <submittedName>
        <fullName evidence="2">Uncharacterized protein</fullName>
    </submittedName>
</protein>
<sequence>MGNSFYSSQKVEFQQVEEEVYHFLAIHYEHIEEYAVFVFGKLAGDKGGVTNFLLFGVSDKSLSCTIGVGEKYLLVPNQIFARSNSLDALFLTVGINQHQQDVLLDDVCKTLLKITERKNEAYIPQEQEVLFTMHTIFRVGEIKQTVENSRLWEVELAINDENDPQFSARTSLIKDEIGGEG</sequence>
<name>A0A820HNF5_9BILA</name>
<evidence type="ECO:0000313" key="4">
    <source>
        <dbReference type="Proteomes" id="UP000663866"/>
    </source>
</evidence>
<dbReference type="EMBL" id="CAJOBF010010947">
    <property type="protein sequence ID" value="CAF4299090.1"/>
    <property type="molecule type" value="Genomic_DNA"/>
</dbReference>
<evidence type="ECO:0000313" key="1">
    <source>
        <dbReference type="EMBL" id="CAF3963249.1"/>
    </source>
</evidence>
<keyword evidence="4" id="KW-1185">Reference proteome</keyword>
<comment type="caution">
    <text evidence="2">The sequence shown here is derived from an EMBL/GenBank/DDBJ whole genome shotgun (WGS) entry which is preliminary data.</text>
</comment>
<organism evidence="2 3">
    <name type="scientific">Rotaria magnacalcarata</name>
    <dbReference type="NCBI Taxonomy" id="392030"/>
    <lineage>
        <taxon>Eukaryota</taxon>
        <taxon>Metazoa</taxon>
        <taxon>Spiralia</taxon>
        <taxon>Gnathifera</taxon>
        <taxon>Rotifera</taxon>
        <taxon>Eurotatoria</taxon>
        <taxon>Bdelloidea</taxon>
        <taxon>Philodinida</taxon>
        <taxon>Philodinidae</taxon>
        <taxon>Rotaria</taxon>
    </lineage>
</organism>
<gene>
    <name evidence="1" type="ORF">OVN521_LOCUS12931</name>
    <name evidence="2" type="ORF">UXM345_LOCUS33309</name>
</gene>
<dbReference type="Proteomes" id="UP000663842">
    <property type="component" value="Unassembled WGS sequence"/>
</dbReference>
<reference evidence="2" key="1">
    <citation type="submission" date="2021-02" db="EMBL/GenBank/DDBJ databases">
        <authorList>
            <person name="Nowell W R."/>
        </authorList>
    </citation>
    <scope>NUCLEOTIDE SEQUENCE</scope>
</reference>
<dbReference type="Proteomes" id="UP000663866">
    <property type="component" value="Unassembled WGS sequence"/>
</dbReference>
<dbReference type="AlphaFoldDB" id="A0A820HNF5"/>
<dbReference type="EMBL" id="CAJOBG010001846">
    <property type="protein sequence ID" value="CAF3963249.1"/>
    <property type="molecule type" value="Genomic_DNA"/>
</dbReference>
<proteinExistence type="predicted"/>
<evidence type="ECO:0000313" key="3">
    <source>
        <dbReference type="Proteomes" id="UP000663842"/>
    </source>
</evidence>
<accession>A0A820HNF5</accession>